<dbReference type="PROSITE" id="PS50280">
    <property type="entry name" value="SET"/>
    <property type="match status" value="1"/>
</dbReference>
<feature type="non-terminal residue" evidence="2">
    <location>
        <position position="1"/>
    </location>
</feature>
<organism evidence="2 3">
    <name type="scientific">Polarella glacialis</name>
    <name type="common">Dinoflagellate</name>
    <dbReference type="NCBI Taxonomy" id="89957"/>
    <lineage>
        <taxon>Eukaryota</taxon>
        <taxon>Sar</taxon>
        <taxon>Alveolata</taxon>
        <taxon>Dinophyceae</taxon>
        <taxon>Suessiales</taxon>
        <taxon>Suessiaceae</taxon>
        <taxon>Polarella</taxon>
    </lineage>
</organism>
<dbReference type="PANTHER" id="PTHR47332:SF4">
    <property type="entry name" value="SET DOMAIN-CONTAINING PROTEIN 5"/>
    <property type="match status" value="1"/>
</dbReference>
<protein>
    <recommendedName>
        <fullName evidence="1">SET domain-containing protein</fullName>
    </recommendedName>
</protein>
<dbReference type="SUPFAM" id="SSF82199">
    <property type="entry name" value="SET domain"/>
    <property type="match status" value="1"/>
</dbReference>
<dbReference type="AlphaFoldDB" id="A0A813LWP1"/>
<dbReference type="InterPro" id="IPR001214">
    <property type="entry name" value="SET_dom"/>
</dbReference>
<proteinExistence type="predicted"/>
<accession>A0A813LWP1</accession>
<dbReference type="Proteomes" id="UP000626109">
    <property type="component" value="Unassembled WGS sequence"/>
</dbReference>
<evidence type="ECO:0000313" key="2">
    <source>
        <dbReference type="EMBL" id="CAE8740167.1"/>
    </source>
</evidence>
<dbReference type="InterPro" id="IPR053185">
    <property type="entry name" value="SET_domain_protein"/>
</dbReference>
<dbReference type="InterPro" id="IPR046341">
    <property type="entry name" value="SET_dom_sf"/>
</dbReference>
<gene>
    <name evidence="2" type="ORF">PGLA2088_LOCUS49913</name>
</gene>
<sequence>VEMVHIESVDPVEMDPDIFDTSGASVGDLPELGGAAAIASRAFQAGQRVFCEKALIIAPSPTNLSRVRAYCALSPEDRQMMLEHFWGEAPEVRCAATAACRPGEGFGDSAAEVLTLLRDEGEQSLELTDVEAVIRIFNLNAYDSALGLLACKVSHSCSPNVSIRVDPETRAIEAIACRNIEAGESLGTWYFQDTGLWWMGSDVRRALFETDRGFLCGCSRCRSSDACRSLPCEACGAKGKVMPTGYAASAPTASPAWKCFGCGRESATGDAVRRAAEAEIVPRVLLELRPPRGVPKAPPEELVALAADVRTRLGDHHWAAAAAALVLHCRCRPVGGQLDPFSVACGTRFLGWLL</sequence>
<feature type="non-terminal residue" evidence="2">
    <location>
        <position position="354"/>
    </location>
</feature>
<dbReference type="PANTHER" id="PTHR47332">
    <property type="entry name" value="SET DOMAIN-CONTAINING PROTEIN 5"/>
    <property type="match status" value="1"/>
</dbReference>
<name>A0A813LWP1_POLGL</name>
<feature type="domain" description="SET" evidence="1">
    <location>
        <begin position="90"/>
        <end position="191"/>
    </location>
</feature>
<comment type="caution">
    <text evidence="2">The sequence shown here is derived from an EMBL/GenBank/DDBJ whole genome shotgun (WGS) entry which is preliminary data.</text>
</comment>
<dbReference type="Pfam" id="PF00856">
    <property type="entry name" value="SET"/>
    <property type="match status" value="1"/>
</dbReference>
<evidence type="ECO:0000259" key="1">
    <source>
        <dbReference type="PROSITE" id="PS50280"/>
    </source>
</evidence>
<evidence type="ECO:0000313" key="3">
    <source>
        <dbReference type="Proteomes" id="UP000626109"/>
    </source>
</evidence>
<dbReference type="EMBL" id="CAJNNW010037222">
    <property type="protein sequence ID" value="CAE8740167.1"/>
    <property type="molecule type" value="Genomic_DNA"/>
</dbReference>
<reference evidence="2" key="1">
    <citation type="submission" date="2021-02" db="EMBL/GenBank/DDBJ databases">
        <authorList>
            <person name="Dougan E. K."/>
            <person name="Rhodes N."/>
            <person name="Thang M."/>
            <person name="Chan C."/>
        </authorList>
    </citation>
    <scope>NUCLEOTIDE SEQUENCE</scope>
</reference>
<dbReference type="Gene3D" id="2.170.270.10">
    <property type="entry name" value="SET domain"/>
    <property type="match status" value="1"/>
</dbReference>